<dbReference type="RefSeq" id="WP_189216451.1">
    <property type="nucleotide sequence ID" value="NZ_BMQK01000003.1"/>
</dbReference>
<reference evidence="1" key="2">
    <citation type="submission" date="2020-09" db="EMBL/GenBank/DDBJ databases">
        <authorList>
            <person name="Sun Q."/>
            <person name="Ohkuma M."/>
        </authorList>
    </citation>
    <scope>NUCLEOTIDE SEQUENCE</scope>
    <source>
        <strain evidence="1">JCM 3131</strain>
    </source>
</reference>
<protein>
    <submittedName>
        <fullName evidence="1">Uncharacterized protein</fullName>
    </submittedName>
</protein>
<gene>
    <name evidence="1" type="ORF">GCM10010145_21450</name>
</gene>
<evidence type="ECO:0000313" key="2">
    <source>
        <dbReference type="Proteomes" id="UP000620156"/>
    </source>
</evidence>
<proteinExistence type="predicted"/>
<accession>A0A918BB26</accession>
<organism evidence="1 2">
    <name type="scientific">Streptomyces ruber</name>
    <dbReference type="NCBI Taxonomy" id="83378"/>
    <lineage>
        <taxon>Bacteria</taxon>
        <taxon>Bacillati</taxon>
        <taxon>Actinomycetota</taxon>
        <taxon>Actinomycetes</taxon>
        <taxon>Kitasatosporales</taxon>
        <taxon>Streptomycetaceae</taxon>
        <taxon>Streptomyces</taxon>
    </lineage>
</organism>
<dbReference type="AlphaFoldDB" id="A0A918BB26"/>
<keyword evidence="2" id="KW-1185">Reference proteome</keyword>
<dbReference type="Proteomes" id="UP000620156">
    <property type="component" value="Unassembled WGS sequence"/>
</dbReference>
<dbReference type="EMBL" id="BMQK01000003">
    <property type="protein sequence ID" value="GGQ51810.1"/>
    <property type="molecule type" value="Genomic_DNA"/>
</dbReference>
<sequence length="65" mass="6877">MRMPVEAATGLPLILCTAALVVAGCFRLLVALLRPPVSAAALFAAWRLTCLLVRPLHRLIAVPAS</sequence>
<dbReference type="PROSITE" id="PS51257">
    <property type="entry name" value="PROKAR_LIPOPROTEIN"/>
    <property type="match status" value="1"/>
</dbReference>
<evidence type="ECO:0000313" key="1">
    <source>
        <dbReference type="EMBL" id="GGQ51810.1"/>
    </source>
</evidence>
<reference evidence="1" key="1">
    <citation type="journal article" date="2014" name="Int. J. Syst. Evol. Microbiol.">
        <title>Complete genome sequence of Corynebacterium casei LMG S-19264T (=DSM 44701T), isolated from a smear-ripened cheese.</title>
        <authorList>
            <consortium name="US DOE Joint Genome Institute (JGI-PGF)"/>
            <person name="Walter F."/>
            <person name="Albersmeier A."/>
            <person name="Kalinowski J."/>
            <person name="Ruckert C."/>
        </authorList>
    </citation>
    <scope>NUCLEOTIDE SEQUENCE</scope>
    <source>
        <strain evidence="1">JCM 3131</strain>
    </source>
</reference>
<comment type="caution">
    <text evidence="1">The sequence shown here is derived from an EMBL/GenBank/DDBJ whole genome shotgun (WGS) entry which is preliminary data.</text>
</comment>
<name>A0A918BB26_9ACTN</name>